<dbReference type="InterPro" id="IPR012336">
    <property type="entry name" value="Thioredoxin-like_fold"/>
</dbReference>
<dbReference type="Proteomes" id="UP000663828">
    <property type="component" value="Unassembled WGS sequence"/>
</dbReference>
<dbReference type="GO" id="GO:0004791">
    <property type="term" value="F:thioredoxin-disulfide reductase (NADPH) activity"/>
    <property type="evidence" value="ECO:0007669"/>
    <property type="project" value="TreeGrafter"/>
</dbReference>
<name>A0A813UG65_ADIRI</name>
<dbReference type="GO" id="GO:0030178">
    <property type="term" value="P:negative regulation of Wnt signaling pathway"/>
    <property type="evidence" value="ECO:0007669"/>
    <property type="project" value="TreeGrafter"/>
</dbReference>
<sequence length="147" mass="17026">MAGLAKTFNGRVLNKSDEKINLTDRKYQGKIFGLYFGASWCQPCRAFSSFLSEIYDEFHKEKRFQIIYVSADADEQSYKQYCKTMPWLAVDFRDQKLRDDLAMKYSVTDVPKLVLLDGDTGKTLCTNAKEQILYLDTEGVNFPWRSS</sequence>
<gene>
    <name evidence="3" type="ORF">EDS130_LOCUS26764</name>
    <name evidence="2" type="ORF">XAT740_LOCUS4183</name>
</gene>
<dbReference type="Pfam" id="PF13905">
    <property type="entry name" value="Thioredoxin_8"/>
    <property type="match status" value="1"/>
</dbReference>
<dbReference type="PANTHER" id="PTHR46472">
    <property type="entry name" value="NUCLEOREDOXIN"/>
    <property type="match status" value="1"/>
</dbReference>
<organism evidence="2 4">
    <name type="scientific">Adineta ricciae</name>
    <name type="common">Rotifer</name>
    <dbReference type="NCBI Taxonomy" id="249248"/>
    <lineage>
        <taxon>Eukaryota</taxon>
        <taxon>Metazoa</taxon>
        <taxon>Spiralia</taxon>
        <taxon>Gnathifera</taxon>
        <taxon>Rotifera</taxon>
        <taxon>Eurotatoria</taxon>
        <taxon>Bdelloidea</taxon>
        <taxon>Adinetida</taxon>
        <taxon>Adinetidae</taxon>
        <taxon>Adineta</taxon>
    </lineage>
</organism>
<proteinExistence type="predicted"/>
<dbReference type="InterPro" id="IPR013766">
    <property type="entry name" value="Thioredoxin_domain"/>
</dbReference>
<accession>A0A813UG65</accession>
<evidence type="ECO:0000313" key="4">
    <source>
        <dbReference type="Proteomes" id="UP000663828"/>
    </source>
</evidence>
<dbReference type="SUPFAM" id="SSF52833">
    <property type="entry name" value="Thioredoxin-like"/>
    <property type="match status" value="1"/>
</dbReference>
<dbReference type="EMBL" id="CAJNOJ010000164">
    <property type="protein sequence ID" value="CAF1227787.1"/>
    <property type="molecule type" value="Genomic_DNA"/>
</dbReference>
<dbReference type="Proteomes" id="UP000663852">
    <property type="component" value="Unassembled WGS sequence"/>
</dbReference>
<dbReference type="OrthoDB" id="409136at2759"/>
<feature type="domain" description="Thioredoxin" evidence="1">
    <location>
        <begin position="1"/>
        <end position="121"/>
    </location>
</feature>
<evidence type="ECO:0000259" key="1">
    <source>
        <dbReference type="PROSITE" id="PS51352"/>
    </source>
</evidence>
<dbReference type="EMBL" id="CAJNOR010000168">
    <property type="protein sequence ID" value="CAF0825470.1"/>
    <property type="molecule type" value="Genomic_DNA"/>
</dbReference>
<protein>
    <recommendedName>
        <fullName evidence="1">Thioredoxin domain-containing protein</fullName>
    </recommendedName>
</protein>
<evidence type="ECO:0000313" key="2">
    <source>
        <dbReference type="EMBL" id="CAF0825470.1"/>
    </source>
</evidence>
<reference evidence="2" key="1">
    <citation type="submission" date="2021-02" db="EMBL/GenBank/DDBJ databases">
        <authorList>
            <person name="Nowell W R."/>
        </authorList>
    </citation>
    <scope>NUCLEOTIDE SEQUENCE</scope>
</reference>
<dbReference type="GO" id="GO:0005634">
    <property type="term" value="C:nucleus"/>
    <property type="evidence" value="ECO:0007669"/>
    <property type="project" value="TreeGrafter"/>
</dbReference>
<dbReference type="GO" id="GO:0031397">
    <property type="term" value="P:negative regulation of protein ubiquitination"/>
    <property type="evidence" value="ECO:0007669"/>
    <property type="project" value="TreeGrafter"/>
</dbReference>
<dbReference type="Gene3D" id="3.40.30.10">
    <property type="entry name" value="Glutaredoxin"/>
    <property type="match status" value="1"/>
</dbReference>
<dbReference type="InterPro" id="IPR036249">
    <property type="entry name" value="Thioredoxin-like_sf"/>
</dbReference>
<dbReference type="AlphaFoldDB" id="A0A813UG65"/>
<keyword evidence="4" id="KW-1185">Reference proteome</keyword>
<evidence type="ECO:0000313" key="3">
    <source>
        <dbReference type="EMBL" id="CAF1227787.1"/>
    </source>
</evidence>
<comment type="caution">
    <text evidence="2">The sequence shown here is derived from an EMBL/GenBank/DDBJ whole genome shotgun (WGS) entry which is preliminary data.</text>
</comment>
<dbReference type="PROSITE" id="PS51352">
    <property type="entry name" value="THIOREDOXIN_2"/>
    <property type="match status" value="1"/>
</dbReference>
<dbReference type="PANTHER" id="PTHR46472:SF1">
    <property type="entry name" value="NUCLEOREDOXIN"/>
    <property type="match status" value="1"/>
</dbReference>